<dbReference type="Proteomes" id="UP000824013">
    <property type="component" value="Unassembled WGS sequence"/>
</dbReference>
<proteinExistence type="predicted"/>
<gene>
    <name evidence="1" type="ORF">H9820_00160</name>
</gene>
<protein>
    <submittedName>
        <fullName evidence="1">Uncharacterized protein</fullName>
    </submittedName>
</protein>
<dbReference type="AlphaFoldDB" id="A0A9D1ZKQ0"/>
<reference evidence="1" key="2">
    <citation type="submission" date="2021-04" db="EMBL/GenBank/DDBJ databases">
        <authorList>
            <person name="Gilroy R."/>
        </authorList>
    </citation>
    <scope>NUCLEOTIDE SEQUENCE</scope>
    <source>
        <strain evidence="1">3204</strain>
    </source>
</reference>
<accession>A0A9D1ZKQ0</accession>
<sequence>MEDTDKELYFVSKINEKDQSVEVESLLFGNVFVIKHDPDFYEFAKGTVDMESEEDEPLFFTIDFDINGKPMNYGKH</sequence>
<organism evidence="1 2">
    <name type="scientific">Candidatus Companilactobacillus pullicola</name>
    <dbReference type="NCBI Taxonomy" id="2838523"/>
    <lineage>
        <taxon>Bacteria</taxon>
        <taxon>Bacillati</taxon>
        <taxon>Bacillota</taxon>
        <taxon>Bacilli</taxon>
        <taxon>Lactobacillales</taxon>
        <taxon>Lactobacillaceae</taxon>
        <taxon>Companilactobacillus</taxon>
    </lineage>
</organism>
<dbReference type="EMBL" id="DXCM01000002">
    <property type="protein sequence ID" value="HIY91339.1"/>
    <property type="molecule type" value="Genomic_DNA"/>
</dbReference>
<evidence type="ECO:0000313" key="2">
    <source>
        <dbReference type="Proteomes" id="UP000824013"/>
    </source>
</evidence>
<name>A0A9D1ZKQ0_9LACO</name>
<evidence type="ECO:0000313" key="1">
    <source>
        <dbReference type="EMBL" id="HIY91339.1"/>
    </source>
</evidence>
<comment type="caution">
    <text evidence="1">The sequence shown here is derived from an EMBL/GenBank/DDBJ whole genome shotgun (WGS) entry which is preliminary data.</text>
</comment>
<reference evidence="1" key="1">
    <citation type="journal article" date="2021" name="PeerJ">
        <title>Extensive microbial diversity within the chicken gut microbiome revealed by metagenomics and culture.</title>
        <authorList>
            <person name="Gilroy R."/>
            <person name="Ravi A."/>
            <person name="Getino M."/>
            <person name="Pursley I."/>
            <person name="Horton D.L."/>
            <person name="Alikhan N.F."/>
            <person name="Baker D."/>
            <person name="Gharbi K."/>
            <person name="Hall N."/>
            <person name="Watson M."/>
            <person name="Adriaenssens E.M."/>
            <person name="Foster-Nyarko E."/>
            <person name="Jarju S."/>
            <person name="Secka A."/>
            <person name="Antonio M."/>
            <person name="Oren A."/>
            <person name="Chaudhuri R.R."/>
            <person name="La Ragione R."/>
            <person name="Hildebrand F."/>
            <person name="Pallen M.J."/>
        </authorList>
    </citation>
    <scope>NUCLEOTIDE SEQUENCE</scope>
    <source>
        <strain evidence="1">3204</strain>
    </source>
</reference>